<accession>A0A9Q0G930</accession>
<dbReference type="PANTHER" id="PTHR10241">
    <property type="entry name" value="LETHAL 2 GIANT LARVAE PROTEIN"/>
    <property type="match status" value="1"/>
</dbReference>
<dbReference type="SMART" id="SM00320">
    <property type="entry name" value="WD40"/>
    <property type="match status" value="2"/>
</dbReference>
<name>A0A9Q0G930_9ROSI</name>
<feature type="domain" description="Lethal giant larvae (Lgl)-like C-terminal" evidence="3">
    <location>
        <begin position="276"/>
        <end position="403"/>
    </location>
</feature>
<organism evidence="4 5">
    <name type="scientific">Turnera subulata</name>
    <dbReference type="NCBI Taxonomy" id="218843"/>
    <lineage>
        <taxon>Eukaryota</taxon>
        <taxon>Viridiplantae</taxon>
        <taxon>Streptophyta</taxon>
        <taxon>Embryophyta</taxon>
        <taxon>Tracheophyta</taxon>
        <taxon>Spermatophyta</taxon>
        <taxon>Magnoliopsida</taxon>
        <taxon>eudicotyledons</taxon>
        <taxon>Gunneridae</taxon>
        <taxon>Pentapetalae</taxon>
        <taxon>rosids</taxon>
        <taxon>fabids</taxon>
        <taxon>Malpighiales</taxon>
        <taxon>Passifloraceae</taxon>
        <taxon>Turnera</taxon>
    </lineage>
</organism>
<sequence>MVKMPFADSSITVAKFITNNPHLLCSGDEDYALMTKGIPSLFPLEAKPKDGTHTNQFTGFTKIQNLYITGHSDGAVNFWDVSCPSLIPILSLKQQSEDSFSLSGVAVTALHFDGSSRLLISGDQNGMVRIFKLKPEHVVSCLFKVNGSVLSISISSISGHLAVGSDQGYVSVIDLEGPTLIYQKHIPSEIATGIISLQFETCSIQGFEKNTLMVATKDSSVLDLDADTGNMMSTGSVHPKKPSRALFMQILDGQDMSARGTILSNGSDSSKGSSVEDISRQSYLLICSEKAVYVYSVNHVAQGVKKVLHKKKFNSSSCYWASTFGGSSDVGLVLLLSSGKIEIRSVPELSLIREFSVRGFTYSAPKLNSFSDSSVSCSKDGELLLVNGNQEMFGLSVLLQKENFRLLDLASQVFRRDTMSSQEGTATGSPVQKEKKKGIFGSVIKDIKGSKPKQGPEVETEDTAESIGELSMNFSTANFECHDENKDNMAMDDDGIDLDIDDINLDDFEEKPKDQNILAGLNKQKLASKFQAFTGKIKQMKGKNEKNIKEEQQDEKAGAVDQVKKKYGFSSSGEASAAKVAESKLRENLKKLQGINLRTAEMQDTAKSFSAMAKEVLRIAEKEKPSS</sequence>
<proteinExistence type="inferred from homology"/>
<comment type="similarity">
    <text evidence="1">Belongs to the WD repeat L(2)GL family.</text>
</comment>
<dbReference type="GO" id="GO:0019905">
    <property type="term" value="F:syntaxin binding"/>
    <property type="evidence" value="ECO:0007669"/>
    <property type="project" value="TreeGrafter"/>
</dbReference>
<reference evidence="4" key="2">
    <citation type="journal article" date="2023" name="Plants (Basel)">
        <title>Annotation of the Turnera subulata (Passifloraceae) Draft Genome Reveals the S-Locus Evolved after the Divergence of Turneroideae from Passifloroideae in a Stepwise Manner.</title>
        <authorList>
            <person name="Henning P.M."/>
            <person name="Roalson E.H."/>
            <person name="Mir W."/>
            <person name="McCubbin A.G."/>
            <person name="Shore J.S."/>
        </authorList>
    </citation>
    <scope>NUCLEOTIDE SEQUENCE</scope>
    <source>
        <strain evidence="4">F60SS</strain>
    </source>
</reference>
<dbReference type="GO" id="GO:0005886">
    <property type="term" value="C:plasma membrane"/>
    <property type="evidence" value="ECO:0007669"/>
    <property type="project" value="TreeGrafter"/>
</dbReference>
<protein>
    <recommendedName>
        <fullName evidence="3">Lethal giant larvae (Lgl)-like C-terminal domain-containing protein</fullName>
    </recommendedName>
</protein>
<dbReference type="SUPFAM" id="SSF50978">
    <property type="entry name" value="WD40 repeat-like"/>
    <property type="match status" value="1"/>
</dbReference>
<evidence type="ECO:0000256" key="2">
    <source>
        <dbReference type="ARBA" id="ARBA00022483"/>
    </source>
</evidence>
<dbReference type="CDD" id="cd15873">
    <property type="entry name" value="R-SNARE_STXBP5_6"/>
    <property type="match status" value="1"/>
</dbReference>
<evidence type="ECO:0000313" key="5">
    <source>
        <dbReference type="Proteomes" id="UP001141552"/>
    </source>
</evidence>
<dbReference type="AlphaFoldDB" id="A0A9Q0G930"/>
<evidence type="ECO:0000256" key="1">
    <source>
        <dbReference type="ARBA" id="ARBA00008070"/>
    </source>
</evidence>
<dbReference type="PANTHER" id="PTHR10241:SF27">
    <property type="entry name" value="TRANSDUCIN_WD40 REPEAT-LIKE SUPERFAMILY PROTEIN"/>
    <property type="match status" value="1"/>
</dbReference>
<dbReference type="GO" id="GO:0006893">
    <property type="term" value="P:Golgi to plasma membrane transport"/>
    <property type="evidence" value="ECO:0007669"/>
    <property type="project" value="TreeGrafter"/>
</dbReference>
<dbReference type="Gene3D" id="2.130.10.10">
    <property type="entry name" value="YVTN repeat-like/Quinoprotein amine dehydrogenase"/>
    <property type="match status" value="1"/>
</dbReference>
<dbReference type="Proteomes" id="UP001141552">
    <property type="component" value="Unassembled WGS sequence"/>
</dbReference>
<evidence type="ECO:0000259" key="3">
    <source>
        <dbReference type="Pfam" id="PF08596"/>
    </source>
</evidence>
<evidence type="ECO:0000313" key="4">
    <source>
        <dbReference type="EMBL" id="KAJ4845869.1"/>
    </source>
</evidence>
<dbReference type="EMBL" id="JAKUCV010001551">
    <property type="protein sequence ID" value="KAJ4845869.1"/>
    <property type="molecule type" value="Genomic_DNA"/>
</dbReference>
<dbReference type="InterPro" id="IPR013905">
    <property type="entry name" value="Lgl_C_dom"/>
</dbReference>
<comment type="caution">
    <text evidence="4">The sequence shown here is derived from an EMBL/GenBank/DDBJ whole genome shotgun (WGS) entry which is preliminary data.</text>
</comment>
<dbReference type="GO" id="GO:0005096">
    <property type="term" value="F:GTPase activator activity"/>
    <property type="evidence" value="ECO:0007669"/>
    <property type="project" value="TreeGrafter"/>
</dbReference>
<dbReference type="InterPro" id="IPR036322">
    <property type="entry name" value="WD40_repeat_dom_sf"/>
</dbReference>
<dbReference type="InterPro" id="IPR015943">
    <property type="entry name" value="WD40/YVTN_repeat-like_dom_sf"/>
</dbReference>
<gene>
    <name evidence="4" type="ORF">Tsubulata_048169</name>
</gene>
<dbReference type="GO" id="GO:0005737">
    <property type="term" value="C:cytoplasm"/>
    <property type="evidence" value="ECO:0007669"/>
    <property type="project" value="TreeGrafter"/>
</dbReference>
<keyword evidence="5" id="KW-1185">Reference proteome</keyword>
<dbReference type="InterPro" id="IPR001680">
    <property type="entry name" value="WD40_rpt"/>
</dbReference>
<reference evidence="4" key="1">
    <citation type="submission" date="2022-02" db="EMBL/GenBank/DDBJ databases">
        <authorList>
            <person name="Henning P.M."/>
            <person name="McCubbin A.G."/>
            <person name="Shore J.S."/>
        </authorList>
    </citation>
    <scope>NUCLEOTIDE SEQUENCE</scope>
    <source>
        <strain evidence="4">F60SS</strain>
        <tissue evidence="4">Leaves</tissue>
    </source>
</reference>
<dbReference type="OrthoDB" id="19944at2759"/>
<dbReference type="GO" id="GO:0006887">
    <property type="term" value="P:exocytosis"/>
    <property type="evidence" value="ECO:0007669"/>
    <property type="project" value="UniProtKB-KW"/>
</dbReference>
<dbReference type="Pfam" id="PF08596">
    <property type="entry name" value="Lgl_C"/>
    <property type="match status" value="1"/>
</dbReference>
<keyword evidence="2" id="KW-0268">Exocytosis</keyword>
<dbReference type="GO" id="GO:0045159">
    <property type="term" value="F:myosin II binding"/>
    <property type="evidence" value="ECO:0007669"/>
    <property type="project" value="TreeGrafter"/>
</dbReference>